<dbReference type="InterPro" id="IPR000600">
    <property type="entry name" value="ROK"/>
</dbReference>
<dbReference type="InterPro" id="IPR043129">
    <property type="entry name" value="ATPase_NBD"/>
</dbReference>
<dbReference type="RefSeq" id="WP_184769218.1">
    <property type="nucleotide sequence ID" value="NZ_JACHGI010000004.1"/>
</dbReference>
<dbReference type="InterPro" id="IPR036390">
    <property type="entry name" value="WH_DNA-bd_sf"/>
</dbReference>
<dbReference type="InterPro" id="IPR036388">
    <property type="entry name" value="WH-like_DNA-bd_sf"/>
</dbReference>
<dbReference type="Pfam" id="PF13412">
    <property type="entry name" value="HTH_24"/>
    <property type="match status" value="1"/>
</dbReference>
<organism evidence="2 3">
    <name type="scientific">Aminobacter carboxidus</name>
    <dbReference type="NCBI Taxonomy" id="376165"/>
    <lineage>
        <taxon>Bacteria</taxon>
        <taxon>Pseudomonadati</taxon>
        <taxon>Pseudomonadota</taxon>
        <taxon>Alphaproteobacteria</taxon>
        <taxon>Hyphomicrobiales</taxon>
        <taxon>Phyllobacteriaceae</taxon>
        <taxon>Aminobacter</taxon>
    </lineage>
</organism>
<dbReference type="Gene3D" id="1.10.10.10">
    <property type="entry name" value="Winged helix-like DNA-binding domain superfamily/Winged helix DNA-binding domain"/>
    <property type="match status" value="1"/>
</dbReference>
<dbReference type="Proteomes" id="UP000532373">
    <property type="component" value="Unassembled WGS sequence"/>
</dbReference>
<dbReference type="SUPFAM" id="SSF53067">
    <property type="entry name" value="Actin-like ATPase domain"/>
    <property type="match status" value="1"/>
</dbReference>
<comment type="similarity">
    <text evidence="1">Belongs to the ROK (NagC/XylR) family.</text>
</comment>
<dbReference type="AlphaFoldDB" id="A0A8E1WE61"/>
<comment type="caution">
    <text evidence="2">The sequence shown here is derived from an EMBL/GenBank/DDBJ whole genome shotgun (WGS) entry which is preliminary data.</text>
</comment>
<dbReference type="PANTHER" id="PTHR18964">
    <property type="entry name" value="ROK (REPRESSOR, ORF, KINASE) FAMILY"/>
    <property type="match status" value="1"/>
</dbReference>
<evidence type="ECO:0000313" key="3">
    <source>
        <dbReference type="Proteomes" id="UP000532373"/>
    </source>
</evidence>
<keyword evidence="2" id="KW-0808">Transferase</keyword>
<evidence type="ECO:0000313" key="2">
    <source>
        <dbReference type="EMBL" id="MBB6466787.1"/>
    </source>
</evidence>
<proteinExistence type="inferred from homology"/>
<accession>A0A8E1WE61</accession>
<sequence>MGVHHGHILRILRDEGPQSRADLSRRSKLSATTLTHVTAALLRDGSILEGDINGPNGVVGRPAQAVKLAPEARSVAGVHIGAGNVQIAITDLLARPKATTAFAFDMGAADPDKIVGQVARKVTELAAEVQIETSKLLGVGIGVPGPVDPARRAALASLNVGWRNVPLADKLEDALRLPTTVEHNVSAMALAESRYGIGKNVPALLYIYLRTGLGAGLMVDGAPFRPGGHGAVELGHIQIAPEGKRCACGNVGCLETFVCERALMDAAGLEGVAPDGLLGHVERNSQAWDVVLRHLTTALASAVNILSPDLIVFGGHLGEAPQSLFERLERDLPPRIMPHMRDILNLKRATFGAQSGAIGGAAVALDQFFYSGALH</sequence>
<evidence type="ECO:0000256" key="1">
    <source>
        <dbReference type="ARBA" id="ARBA00006479"/>
    </source>
</evidence>
<dbReference type="Gene3D" id="3.30.420.40">
    <property type="match status" value="2"/>
</dbReference>
<keyword evidence="2" id="KW-0418">Kinase</keyword>
<name>A0A8E1WE61_9HYPH</name>
<dbReference type="GO" id="GO:0016301">
    <property type="term" value="F:kinase activity"/>
    <property type="evidence" value="ECO:0007669"/>
    <property type="project" value="UniProtKB-KW"/>
</dbReference>
<dbReference type="EMBL" id="JACHGI010000004">
    <property type="protein sequence ID" value="MBB6466787.1"/>
    <property type="molecule type" value="Genomic_DNA"/>
</dbReference>
<dbReference type="SUPFAM" id="SSF46785">
    <property type="entry name" value="Winged helix' DNA-binding domain"/>
    <property type="match status" value="1"/>
</dbReference>
<gene>
    <name evidence="2" type="ORF">HNQ96_002663</name>
</gene>
<protein>
    <submittedName>
        <fullName evidence="2">NBD/HSP70 family sugar kinase</fullName>
    </submittedName>
</protein>
<dbReference type="Pfam" id="PF00480">
    <property type="entry name" value="ROK"/>
    <property type="match status" value="1"/>
</dbReference>
<dbReference type="PANTHER" id="PTHR18964:SF149">
    <property type="entry name" value="BIFUNCTIONAL UDP-N-ACETYLGLUCOSAMINE 2-EPIMERASE_N-ACETYLMANNOSAMINE KINASE"/>
    <property type="match status" value="1"/>
</dbReference>
<reference evidence="2 3" key="1">
    <citation type="submission" date="2020-08" db="EMBL/GenBank/DDBJ databases">
        <title>Genomic Encyclopedia of Type Strains, Phase IV (KMG-IV): sequencing the most valuable type-strain genomes for metagenomic binning, comparative biology and taxonomic classification.</title>
        <authorList>
            <person name="Goeker M."/>
        </authorList>
    </citation>
    <scope>NUCLEOTIDE SEQUENCE [LARGE SCALE GENOMIC DNA]</scope>
    <source>
        <strain evidence="2 3">DSM 17454</strain>
    </source>
</reference>